<feature type="transmembrane region" description="Helical" evidence="2">
    <location>
        <begin position="235"/>
        <end position="257"/>
    </location>
</feature>
<proteinExistence type="predicted"/>
<feature type="transmembrane region" description="Helical" evidence="2">
    <location>
        <begin position="538"/>
        <end position="561"/>
    </location>
</feature>
<accession>A0A815LTI4</accession>
<evidence type="ECO:0000256" key="1">
    <source>
        <dbReference type="SAM" id="MobiDB-lite"/>
    </source>
</evidence>
<feature type="compositionally biased region" description="Acidic residues" evidence="1">
    <location>
        <begin position="43"/>
        <end position="55"/>
    </location>
</feature>
<evidence type="ECO:0000313" key="3">
    <source>
        <dbReference type="EMBL" id="CAF1408526.1"/>
    </source>
</evidence>
<dbReference type="Proteomes" id="UP000663852">
    <property type="component" value="Unassembled WGS sequence"/>
</dbReference>
<feature type="region of interest" description="Disordered" evidence="1">
    <location>
        <begin position="300"/>
        <end position="330"/>
    </location>
</feature>
<feature type="transmembrane region" description="Helical" evidence="2">
    <location>
        <begin position="477"/>
        <end position="500"/>
    </location>
</feature>
<organism evidence="3 4">
    <name type="scientific">Adineta ricciae</name>
    <name type="common">Rotifer</name>
    <dbReference type="NCBI Taxonomy" id="249248"/>
    <lineage>
        <taxon>Eukaryota</taxon>
        <taxon>Metazoa</taxon>
        <taxon>Spiralia</taxon>
        <taxon>Gnathifera</taxon>
        <taxon>Rotifera</taxon>
        <taxon>Eurotatoria</taxon>
        <taxon>Bdelloidea</taxon>
        <taxon>Adinetida</taxon>
        <taxon>Adinetidae</taxon>
        <taxon>Adineta</taxon>
    </lineage>
</organism>
<evidence type="ECO:0000313" key="4">
    <source>
        <dbReference type="Proteomes" id="UP000663852"/>
    </source>
</evidence>
<protein>
    <submittedName>
        <fullName evidence="3">Uncharacterized protein</fullName>
    </submittedName>
</protein>
<name>A0A815LTI4_ADIRI</name>
<feature type="transmembrane region" description="Helical" evidence="2">
    <location>
        <begin position="342"/>
        <end position="365"/>
    </location>
</feature>
<sequence>MDVLHYSFSLSACPKCHLLVCKHTSLANLDFSSIEPPLSSFEHEEDGCEDDEEEEKQSIIEPNRRTSNLSSRTPYQRLSSHGMNFYVLPSTVPSDHRHSWTTFGSDTIESIRTLENSSLDQETLCDNTPFANENIIHSMTPIKPTLNQLARTQSERCHKIYKPHIYLTKSYSFSTIYTTPKSLTLSPHTQPTTTQSELFHRNLSILIFVILIISYLLTNTFDIVLLYIYYHTNSIYFLVFTLTISMCDIILWLNNLIDRKNLSTRLLLIPFVYRFHLLYELVEFVLIVCSKTMVDTTRIFDSSSSPSSSTTTTLETNVSQTTNSSLLSSNHRQRQQSMKRHIFQYLTLFYVLHSSFLLLINLFFWSNHFQLSTQSTLNMDYFIPKWSTMPDIDLVSSTSMNMIPVHSSMSSIWSKLEEHDRKHLIRLNWTRSLFYDDLPLNIRLPSASTFVLISICYHLFYNYSCLSTLLDFKRKSLLIPISILSRCTLIVTRIYTFIFLFQLKVWWFPVTFCIVHLSLMTILLIDRSKQQDSHRQRVFLQIVFSFLAHTSINDISVNALVSLENISIFLHRLYLETFSLHNETTLRLIIILSIMIAMQILGFLFDILSKHMCYRTESTNETMTKL</sequence>
<dbReference type="OrthoDB" id="10050019at2759"/>
<evidence type="ECO:0000256" key="2">
    <source>
        <dbReference type="SAM" id="Phobius"/>
    </source>
</evidence>
<feature type="transmembrane region" description="Helical" evidence="2">
    <location>
        <begin position="506"/>
        <end position="526"/>
    </location>
</feature>
<feature type="region of interest" description="Disordered" evidence="1">
    <location>
        <begin position="38"/>
        <end position="74"/>
    </location>
</feature>
<feature type="transmembrane region" description="Helical" evidence="2">
    <location>
        <begin position="588"/>
        <end position="608"/>
    </location>
</feature>
<feature type="transmembrane region" description="Helical" evidence="2">
    <location>
        <begin position="442"/>
        <end position="465"/>
    </location>
</feature>
<dbReference type="AlphaFoldDB" id="A0A815LTI4"/>
<keyword evidence="2" id="KW-0472">Membrane</keyword>
<dbReference type="EMBL" id="CAJNOJ010000342">
    <property type="protein sequence ID" value="CAF1408526.1"/>
    <property type="molecule type" value="Genomic_DNA"/>
</dbReference>
<reference evidence="3" key="1">
    <citation type="submission" date="2021-02" db="EMBL/GenBank/DDBJ databases">
        <authorList>
            <person name="Nowell W R."/>
        </authorList>
    </citation>
    <scope>NUCLEOTIDE SEQUENCE</scope>
</reference>
<gene>
    <name evidence="3" type="ORF">EDS130_LOCUS36541</name>
</gene>
<keyword evidence="2" id="KW-1133">Transmembrane helix</keyword>
<feature type="compositionally biased region" description="Polar residues" evidence="1">
    <location>
        <begin position="65"/>
        <end position="74"/>
    </location>
</feature>
<keyword evidence="2" id="KW-0812">Transmembrane</keyword>
<feature type="transmembrane region" description="Helical" evidence="2">
    <location>
        <begin position="205"/>
        <end position="229"/>
    </location>
</feature>
<comment type="caution">
    <text evidence="3">The sequence shown here is derived from an EMBL/GenBank/DDBJ whole genome shotgun (WGS) entry which is preliminary data.</text>
</comment>